<dbReference type="InterPro" id="IPR028978">
    <property type="entry name" value="Chorismate_lyase_/UTRA_dom_sf"/>
</dbReference>
<evidence type="ECO:0000256" key="2">
    <source>
        <dbReference type="ARBA" id="ARBA00023125"/>
    </source>
</evidence>
<dbReference type="Proteomes" id="UP000298021">
    <property type="component" value="Unassembled WGS sequence"/>
</dbReference>
<evidence type="ECO:0000313" key="5">
    <source>
        <dbReference type="EMBL" id="TGD22653.1"/>
    </source>
</evidence>
<dbReference type="Gene3D" id="3.40.1410.10">
    <property type="entry name" value="Chorismate lyase-like"/>
    <property type="match status" value="1"/>
</dbReference>
<comment type="caution">
    <text evidence="5">The sequence shown here is derived from an EMBL/GenBank/DDBJ whole genome shotgun (WGS) entry which is preliminary data.</text>
</comment>
<gene>
    <name evidence="5" type="ORF">EGT49_08405</name>
</gene>
<dbReference type="PRINTS" id="PR00035">
    <property type="entry name" value="HTHGNTR"/>
</dbReference>
<keyword evidence="2" id="KW-0238">DNA-binding</keyword>
<dbReference type="Gene3D" id="1.10.10.10">
    <property type="entry name" value="Winged helix-like DNA-binding domain superfamily/Winged helix DNA-binding domain"/>
    <property type="match status" value="1"/>
</dbReference>
<dbReference type="PANTHER" id="PTHR44846">
    <property type="entry name" value="MANNOSYL-D-GLYCERATE TRANSPORT/METABOLISM SYSTEM REPRESSOR MNGR-RELATED"/>
    <property type="match status" value="1"/>
</dbReference>
<dbReference type="CDD" id="cd07377">
    <property type="entry name" value="WHTH_GntR"/>
    <property type="match status" value="1"/>
</dbReference>
<organism evidence="5 6">
    <name type="scientific">Companilactobacillus suantsaicola</name>
    <dbReference type="NCBI Taxonomy" id="2487723"/>
    <lineage>
        <taxon>Bacteria</taxon>
        <taxon>Bacillati</taxon>
        <taxon>Bacillota</taxon>
        <taxon>Bacilli</taxon>
        <taxon>Lactobacillales</taxon>
        <taxon>Lactobacillaceae</taxon>
        <taxon>Companilactobacillus</taxon>
    </lineage>
</organism>
<dbReference type="AlphaFoldDB" id="A0A4Z0JK30"/>
<dbReference type="OrthoDB" id="9815017at2"/>
<dbReference type="SUPFAM" id="SSF46785">
    <property type="entry name" value="Winged helix' DNA-binding domain"/>
    <property type="match status" value="1"/>
</dbReference>
<dbReference type="RefSeq" id="WP_135373365.1">
    <property type="nucleotide sequence ID" value="NZ_RKLY01000020.1"/>
</dbReference>
<feature type="domain" description="HTH gntR-type" evidence="4">
    <location>
        <begin position="2"/>
        <end position="70"/>
    </location>
</feature>
<dbReference type="SMART" id="SM00345">
    <property type="entry name" value="HTH_GNTR"/>
    <property type="match status" value="1"/>
</dbReference>
<dbReference type="GO" id="GO:0003700">
    <property type="term" value="F:DNA-binding transcription factor activity"/>
    <property type="evidence" value="ECO:0007669"/>
    <property type="project" value="InterPro"/>
</dbReference>
<dbReference type="SMART" id="SM00866">
    <property type="entry name" value="UTRA"/>
    <property type="match status" value="1"/>
</dbReference>
<dbReference type="PROSITE" id="PS50949">
    <property type="entry name" value="HTH_GNTR"/>
    <property type="match status" value="1"/>
</dbReference>
<dbReference type="EMBL" id="RKLY01000020">
    <property type="protein sequence ID" value="TGD22653.1"/>
    <property type="molecule type" value="Genomic_DNA"/>
</dbReference>
<dbReference type="SUPFAM" id="SSF64288">
    <property type="entry name" value="Chorismate lyase-like"/>
    <property type="match status" value="1"/>
</dbReference>
<keyword evidence="1" id="KW-0805">Transcription regulation</keyword>
<reference evidence="5 6" key="1">
    <citation type="submission" date="2018-10" db="EMBL/GenBank/DDBJ databases">
        <title>Lactobacillus sp. R7 and Lactobacillus sp. R19 isolated from fermented mustard green product of Taiwan.</title>
        <authorList>
            <person name="Lin S.-T."/>
        </authorList>
    </citation>
    <scope>NUCLEOTIDE SEQUENCE [LARGE SCALE GENOMIC DNA]</scope>
    <source>
        <strain evidence="5 6">BCRC 81127</strain>
    </source>
</reference>
<dbReference type="InterPro" id="IPR036390">
    <property type="entry name" value="WH_DNA-bd_sf"/>
</dbReference>
<dbReference type="GO" id="GO:0003677">
    <property type="term" value="F:DNA binding"/>
    <property type="evidence" value="ECO:0007669"/>
    <property type="project" value="UniProtKB-KW"/>
</dbReference>
<dbReference type="Pfam" id="PF00392">
    <property type="entry name" value="GntR"/>
    <property type="match status" value="1"/>
</dbReference>
<evidence type="ECO:0000313" key="6">
    <source>
        <dbReference type="Proteomes" id="UP000298021"/>
    </source>
</evidence>
<keyword evidence="3" id="KW-0804">Transcription</keyword>
<dbReference type="Pfam" id="PF07702">
    <property type="entry name" value="UTRA"/>
    <property type="match status" value="1"/>
</dbReference>
<sequence length="236" mass="27283">MNYKYIEIAKAIKEKINDGTYLPGDLLPDQTQIAKEFNTTRSTVHKALKDLVIEGMIYSKRGAGTFVRKDYSLLKDHHQSVTDFDDPFSDRLSNSLESKILQFSVRMPSEAERNHLLVEPEVSIYEVRRVRFLEGEIFSYEHFLMPTTIIKLTDEILKKSVYQSLREQNFHIEGTHRIINAKKASEKDLKNGIVQNATDPVLVIRQLNYLDDGQPFQLLETRYPFAKSDLISDITV</sequence>
<name>A0A4Z0JK30_9LACO</name>
<evidence type="ECO:0000256" key="3">
    <source>
        <dbReference type="ARBA" id="ARBA00023163"/>
    </source>
</evidence>
<evidence type="ECO:0000259" key="4">
    <source>
        <dbReference type="PROSITE" id="PS50949"/>
    </source>
</evidence>
<evidence type="ECO:0000256" key="1">
    <source>
        <dbReference type="ARBA" id="ARBA00023015"/>
    </source>
</evidence>
<proteinExistence type="predicted"/>
<accession>A0A4Z0JK30</accession>
<protein>
    <submittedName>
        <fullName evidence="5">GntR family transcriptional regulator</fullName>
    </submittedName>
</protein>
<dbReference type="InterPro" id="IPR011663">
    <property type="entry name" value="UTRA"/>
</dbReference>
<dbReference type="PANTHER" id="PTHR44846:SF4">
    <property type="entry name" value="HTH GNTR-TYPE DOMAIN-CONTAINING PROTEIN"/>
    <property type="match status" value="1"/>
</dbReference>
<dbReference type="InterPro" id="IPR050679">
    <property type="entry name" value="Bact_HTH_transcr_reg"/>
</dbReference>
<dbReference type="GO" id="GO:0045892">
    <property type="term" value="P:negative regulation of DNA-templated transcription"/>
    <property type="evidence" value="ECO:0007669"/>
    <property type="project" value="TreeGrafter"/>
</dbReference>
<dbReference type="InterPro" id="IPR000524">
    <property type="entry name" value="Tscrpt_reg_HTH_GntR"/>
</dbReference>
<keyword evidence="6" id="KW-1185">Reference proteome</keyword>
<dbReference type="InterPro" id="IPR036388">
    <property type="entry name" value="WH-like_DNA-bd_sf"/>
</dbReference>